<dbReference type="AlphaFoldDB" id="A0A166ESM9"/>
<evidence type="ECO:0000313" key="2">
    <source>
        <dbReference type="Proteomes" id="UP000076532"/>
    </source>
</evidence>
<organism evidence="1 2">
    <name type="scientific">Athelia psychrophila</name>
    <dbReference type="NCBI Taxonomy" id="1759441"/>
    <lineage>
        <taxon>Eukaryota</taxon>
        <taxon>Fungi</taxon>
        <taxon>Dikarya</taxon>
        <taxon>Basidiomycota</taxon>
        <taxon>Agaricomycotina</taxon>
        <taxon>Agaricomycetes</taxon>
        <taxon>Agaricomycetidae</taxon>
        <taxon>Atheliales</taxon>
        <taxon>Atheliaceae</taxon>
        <taxon>Athelia</taxon>
    </lineage>
</organism>
<dbReference type="SUPFAM" id="SSF52047">
    <property type="entry name" value="RNI-like"/>
    <property type="match status" value="1"/>
</dbReference>
<name>A0A166ESM9_9AGAM</name>
<dbReference type="Gene3D" id="1.20.1280.50">
    <property type="match status" value="1"/>
</dbReference>
<gene>
    <name evidence="1" type="ORF">FIBSPDRAFT_1047710</name>
</gene>
<dbReference type="OrthoDB" id="3047947at2759"/>
<dbReference type="Proteomes" id="UP000076532">
    <property type="component" value="Unassembled WGS sequence"/>
</dbReference>
<accession>A0A166ESM9</accession>
<keyword evidence="2" id="KW-1185">Reference proteome</keyword>
<dbReference type="EMBL" id="KV417597">
    <property type="protein sequence ID" value="KZP16065.1"/>
    <property type="molecule type" value="Genomic_DNA"/>
</dbReference>
<dbReference type="Gene3D" id="3.80.10.10">
    <property type="entry name" value="Ribonuclease Inhibitor"/>
    <property type="match status" value="1"/>
</dbReference>
<proteinExistence type="predicted"/>
<evidence type="ECO:0000313" key="1">
    <source>
        <dbReference type="EMBL" id="KZP16065.1"/>
    </source>
</evidence>
<sequence length="503" mass="56055">MDPESSRTGSSDRSASLQLRICELERARAEIDISLHRARSELGELHNLKAPIYSLPNEVLALIFESGQPSGPHAGHHPTRVYEAQVTRRWREVALSDASLWTHIYIGNGARSQLELESAAVCLGRSKAAPLMVVVEIDGHTKDEGEISAICALIGPCLNRWESCYVKSDWAKGLTMLFQSLSTNAMVPILLRTLEVHHMEHLASIPMDWGGRLFSAAPSLKTVALKGVTLKRIQLPLQCAAALHLESFSRHPDMISRELLCDVLKNSSNLTSLTLSGDLIDETLTDTTIHLPSLRTLRLRAAEVGLTIPATLIAIRAPALQILVLESVIEDDLQPFFESLGDHTGTKFPALCSLTICQDDEHNFSIRTWDQLMLAFPTITDFVFSYHSLDKFFMALQSPPTPTTHLAADRTPWPDLRVLTLSDQKLSAGADVRPVHLLSAIADRNAKGHPLSKLRLSKPIVRQLKNLHHWELLCKQVAKVEHFQLYRKDAQYLITWHSGISHR</sequence>
<reference evidence="1 2" key="1">
    <citation type="journal article" date="2016" name="Mol. Biol. Evol.">
        <title>Comparative Genomics of Early-Diverging Mushroom-Forming Fungi Provides Insights into the Origins of Lignocellulose Decay Capabilities.</title>
        <authorList>
            <person name="Nagy L.G."/>
            <person name="Riley R."/>
            <person name="Tritt A."/>
            <person name="Adam C."/>
            <person name="Daum C."/>
            <person name="Floudas D."/>
            <person name="Sun H."/>
            <person name="Yadav J.S."/>
            <person name="Pangilinan J."/>
            <person name="Larsson K.H."/>
            <person name="Matsuura K."/>
            <person name="Barry K."/>
            <person name="Labutti K."/>
            <person name="Kuo R."/>
            <person name="Ohm R.A."/>
            <person name="Bhattacharya S.S."/>
            <person name="Shirouzu T."/>
            <person name="Yoshinaga Y."/>
            <person name="Martin F.M."/>
            <person name="Grigoriev I.V."/>
            <person name="Hibbett D.S."/>
        </authorList>
    </citation>
    <scope>NUCLEOTIDE SEQUENCE [LARGE SCALE GENOMIC DNA]</scope>
    <source>
        <strain evidence="1 2">CBS 109695</strain>
    </source>
</reference>
<dbReference type="STRING" id="436010.A0A166ESM9"/>
<protein>
    <submittedName>
        <fullName evidence="1">Uncharacterized protein</fullName>
    </submittedName>
</protein>
<dbReference type="InterPro" id="IPR032675">
    <property type="entry name" value="LRR_dom_sf"/>
</dbReference>